<keyword evidence="2" id="KW-0378">Hydrolase</keyword>
<dbReference type="SUPFAM" id="SSF53098">
    <property type="entry name" value="Ribonuclease H-like"/>
    <property type="match status" value="1"/>
</dbReference>
<dbReference type="Pfam" id="PF00929">
    <property type="entry name" value="RNase_T"/>
    <property type="match status" value="1"/>
</dbReference>
<dbReference type="PANTHER" id="PTHR30231:SF4">
    <property type="entry name" value="PROTEIN NEN2"/>
    <property type="match status" value="1"/>
</dbReference>
<protein>
    <recommendedName>
        <fullName evidence="4">Exonuclease domain-containing protein</fullName>
    </recommendedName>
</protein>
<dbReference type="InterPro" id="IPR013520">
    <property type="entry name" value="Ribonucl_H"/>
</dbReference>
<organism evidence="5 6">
    <name type="scientific">Actinomadura physcomitrii</name>
    <dbReference type="NCBI Taxonomy" id="2650748"/>
    <lineage>
        <taxon>Bacteria</taxon>
        <taxon>Bacillati</taxon>
        <taxon>Actinomycetota</taxon>
        <taxon>Actinomycetes</taxon>
        <taxon>Streptosporangiales</taxon>
        <taxon>Thermomonosporaceae</taxon>
        <taxon>Actinomadura</taxon>
    </lineage>
</organism>
<proteinExistence type="predicted"/>
<dbReference type="EMBL" id="WBMS02000071">
    <property type="protein sequence ID" value="MWA07350.1"/>
    <property type="molecule type" value="Genomic_DNA"/>
</dbReference>
<dbReference type="InterPro" id="IPR012337">
    <property type="entry name" value="RNaseH-like_sf"/>
</dbReference>
<dbReference type="Proteomes" id="UP000462055">
    <property type="component" value="Unassembled WGS sequence"/>
</dbReference>
<comment type="caution">
    <text evidence="5">The sequence shown here is derived from an EMBL/GenBank/DDBJ whole genome shotgun (WGS) entry which is preliminary data.</text>
</comment>
<accession>A0A6I4MQQ8</accession>
<dbReference type="GO" id="GO:0008408">
    <property type="term" value="F:3'-5' exonuclease activity"/>
    <property type="evidence" value="ECO:0007669"/>
    <property type="project" value="TreeGrafter"/>
</dbReference>
<dbReference type="InterPro" id="IPR036397">
    <property type="entry name" value="RNaseH_sf"/>
</dbReference>
<keyword evidence="1" id="KW-0540">Nuclease</keyword>
<dbReference type="GO" id="GO:0005829">
    <property type="term" value="C:cytosol"/>
    <property type="evidence" value="ECO:0007669"/>
    <property type="project" value="TreeGrafter"/>
</dbReference>
<evidence type="ECO:0000256" key="1">
    <source>
        <dbReference type="ARBA" id="ARBA00022722"/>
    </source>
</evidence>
<evidence type="ECO:0000313" key="6">
    <source>
        <dbReference type="Proteomes" id="UP000462055"/>
    </source>
</evidence>
<dbReference type="CDD" id="cd06127">
    <property type="entry name" value="DEDDh"/>
    <property type="match status" value="1"/>
</dbReference>
<evidence type="ECO:0000313" key="5">
    <source>
        <dbReference type="EMBL" id="MWA07350.1"/>
    </source>
</evidence>
<dbReference type="RefSeq" id="WP_151600247.1">
    <property type="nucleotide sequence ID" value="NZ_WBMS02000071.1"/>
</dbReference>
<dbReference type="PANTHER" id="PTHR30231">
    <property type="entry name" value="DNA POLYMERASE III SUBUNIT EPSILON"/>
    <property type="match status" value="1"/>
</dbReference>
<dbReference type="GO" id="GO:0003676">
    <property type="term" value="F:nucleic acid binding"/>
    <property type="evidence" value="ECO:0007669"/>
    <property type="project" value="InterPro"/>
</dbReference>
<feature type="domain" description="Exonuclease" evidence="4">
    <location>
        <begin position="16"/>
        <end position="84"/>
    </location>
</feature>
<evidence type="ECO:0000259" key="4">
    <source>
        <dbReference type="Pfam" id="PF00929"/>
    </source>
</evidence>
<evidence type="ECO:0000256" key="3">
    <source>
        <dbReference type="ARBA" id="ARBA00022839"/>
    </source>
</evidence>
<sequence length="89" mass="9559">MELTDRAAVVSGLPRRIHGISNEMVANAPAFAQVEKEVRDALAGCVIVAHNVGVDLGALKRKMPDFEPAEVLDTLKLARRLLPDEATIG</sequence>
<reference evidence="5" key="1">
    <citation type="submission" date="2019-12" db="EMBL/GenBank/DDBJ databases">
        <title>Actinomadura physcomitrii sp. nov., a novel actinomycete isolated from moss [Physcomitrium sphaericum (Ludw) Fuernr].</title>
        <authorList>
            <person name="Zhuang X."/>
        </authorList>
    </citation>
    <scope>NUCLEOTIDE SEQUENCE [LARGE SCALE GENOMIC DNA]</scope>
    <source>
        <strain evidence="5">LD22</strain>
    </source>
</reference>
<gene>
    <name evidence="5" type="ORF">F8568_044905</name>
</gene>
<keyword evidence="6" id="KW-1185">Reference proteome</keyword>
<dbReference type="Gene3D" id="3.30.420.10">
    <property type="entry name" value="Ribonuclease H-like superfamily/Ribonuclease H"/>
    <property type="match status" value="1"/>
</dbReference>
<name>A0A6I4MQQ8_9ACTN</name>
<evidence type="ECO:0000256" key="2">
    <source>
        <dbReference type="ARBA" id="ARBA00022801"/>
    </source>
</evidence>
<dbReference type="AlphaFoldDB" id="A0A6I4MQQ8"/>
<keyword evidence="3" id="KW-0269">Exonuclease</keyword>